<gene>
    <name evidence="1" type="ordered locus">gll1659</name>
</gene>
<dbReference type="EMBL" id="BA000045">
    <property type="protein sequence ID" value="BAC89600.1"/>
    <property type="molecule type" value="Genomic_DNA"/>
</dbReference>
<evidence type="ECO:0000313" key="2">
    <source>
        <dbReference type="Proteomes" id="UP000000557"/>
    </source>
</evidence>
<dbReference type="Proteomes" id="UP000000557">
    <property type="component" value="Chromosome"/>
</dbReference>
<keyword evidence="2" id="KW-1185">Reference proteome</keyword>
<accession>Q7NK21</accession>
<name>Q7NK21_GLOVI</name>
<reference evidence="1 2" key="2">
    <citation type="journal article" date="2003" name="DNA Res.">
        <title>Complete genome structure of Gloeobacter violaceus PCC 7421, a cyanobacterium that lacks thylakoids (supplement).</title>
        <authorList>
            <person name="Nakamura Y."/>
            <person name="Kaneko T."/>
            <person name="Sato S."/>
            <person name="Mimuro M."/>
            <person name="Miyashita H."/>
            <person name="Tsuchiya T."/>
            <person name="Sasamoto S."/>
            <person name="Watanabe A."/>
            <person name="Kawashima K."/>
            <person name="Kishida Y."/>
            <person name="Kiyokawa C."/>
            <person name="Kohara M."/>
            <person name="Matsumoto M."/>
            <person name="Matsuno A."/>
            <person name="Nakazaki N."/>
            <person name="Shimpo S."/>
            <person name="Takeuchi C."/>
            <person name="Yamada M."/>
            <person name="Tabata S."/>
        </authorList>
    </citation>
    <scope>NUCLEOTIDE SEQUENCE [LARGE SCALE GENOMIC DNA]</scope>
    <source>
        <strain evidence="2">ATCC 29082 / PCC 7421</strain>
    </source>
</reference>
<protein>
    <submittedName>
        <fullName evidence="1">Gll1659 protein</fullName>
    </submittedName>
</protein>
<proteinExistence type="predicted"/>
<dbReference type="PhylomeDB" id="Q7NK21"/>
<organism evidence="1 2">
    <name type="scientific">Gloeobacter violaceus (strain ATCC 29082 / PCC 7421)</name>
    <dbReference type="NCBI Taxonomy" id="251221"/>
    <lineage>
        <taxon>Bacteria</taxon>
        <taxon>Bacillati</taxon>
        <taxon>Cyanobacteriota</taxon>
        <taxon>Cyanophyceae</taxon>
        <taxon>Gloeobacterales</taxon>
        <taxon>Gloeobacteraceae</taxon>
        <taxon>Gloeobacter</taxon>
    </lineage>
</organism>
<dbReference type="RefSeq" id="WP_011141658.1">
    <property type="nucleotide sequence ID" value="NC_005125.1"/>
</dbReference>
<dbReference type="EnsemblBacteria" id="BAC89600">
    <property type="protein sequence ID" value="BAC89600"/>
    <property type="gene ID" value="BAC89600"/>
</dbReference>
<dbReference type="KEGG" id="gvi:gll1659"/>
<dbReference type="AlphaFoldDB" id="Q7NK21"/>
<reference evidence="1 2" key="1">
    <citation type="journal article" date="2003" name="DNA Res.">
        <title>Complete genome structure of Gloeobacter violaceus PCC 7421, a cyanobacterium that lacks thylakoids.</title>
        <authorList>
            <person name="Nakamura Y."/>
            <person name="Kaneko T."/>
            <person name="Sato S."/>
            <person name="Mimuro M."/>
            <person name="Miyashita H."/>
            <person name="Tsuchiya T."/>
            <person name="Sasamoto S."/>
            <person name="Watanabe A."/>
            <person name="Kawashima K."/>
            <person name="Kishida Y."/>
            <person name="Kiyokawa C."/>
            <person name="Kohara M."/>
            <person name="Matsumoto M."/>
            <person name="Matsuno A."/>
            <person name="Nakazaki N."/>
            <person name="Shimpo S."/>
            <person name="Takeuchi C."/>
            <person name="Yamada M."/>
            <person name="Tabata S."/>
        </authorList>
    </citation>
    <scope>NUCLEOTIDE SEQUENCE [LARGE SCALE GENOMIC DNA]</scope>
    <source>
        <strain evidence="2">ATCC 29082 / PCC 7421</strain>
    </source>
</reference>
<sequence>MSVSTRLLQLFRERHPTGTVVADLVRFDAGVYTVRAEVRIDRQWVLGSGLAVHADLERAEERAIERALQVAGFGLATEPTPREPATAVYAPPAFEPTTASGALPLFEEEPLPAAVNGNGHAPYELEPPVDLSDLLAQSDVQMQRIGWGSKEGRDYLQRTFGKSSRQQLDVAELQTFLRHLKAQPNHLARRSTQAPF</sequence>
<dbReference type="InParanoid" id="Q7NK21"/>
<evidence type="ECO:0000313" key="1">
    <source>
        <dbReference type="EMBL" id="BAC89600.1"/>
    </source>
</evidence>
<dbReference type="OrthoDB" id="482635at2"/>
<dbReference type="HOGENOM" id="CLU_054211_0_0_3"/>
<dbReference type="STRING" id="251221.gene:10759149"/>